<dbReference type="RefSeq" id="XP_032971586.1">
    <property type="nucleotide sequence ID" value="XM_033115695.1"/>
</dbReference>
<organism evidence="3 4">
    <name type="scientific">Rhinolophus ferrumequinum</name>
    <name type="common">Greater horseshoe bat</name>
    <dbReference type="NCBI Taxonomy" id="59479"/>
    <lineage>
        <taxon>Eukaryota</taxon>
        <taxon>Metazoa</taxon>
        <taxon>Chordata</taxon>
        <taxon>Craniata</taxon>
        <taxon>Vertebrata</taxon>
        <taxon>Euteleostomi</taxon>
        <taxon>Mammalia</taxon>
        <taxon>Eutheria</taxon>
        <taxon>Laurasiatheria</taxon>
        <taxon>Chiroptera</taxon>
        <taxon>Yinpterochiroptera</taxon>
        <taxon>Rhinolophoidea</taxon>
        <taxon>Rhinolophidae</taxon>
        <taxon>Rhinolophinae</taxon>
        <taxon>Rhinolophus</taxon>
    </lineage>
</organism>
<dbReference type="KEGG" id="rfq:117027684"/>
<dbReference type="EMBL" id="JACAGC010000009">
    <property type="protein sequence ID" value="KAF6345312.1"/>
    <property type="molecule type" value="Genomic_DNA"/>
</dbReference>
<reference evidence="3 4" key="1">
    <citation type="journal article" date="2015" name="Annu Rev Anim Biosci">
        <title>The Genome 10K Project: a way forward.</title>
        <authorList>
            <person name="Koepfli K.P."/>
            <person name="Paten B."/>
            <person name="O'Brien S.J."/>
            <person name="Koepfli K.P."/>
            <person name="Paten B."/>
            <person name="Antunes A."/>
            <person name="Belov K."/>
            <person name="Bustamante C."/>
            <person name="Castoe T.A."/>
            <person name="Clawson H."/>
            <person name="Crawford A.J."/>
            <person name="Diekhans M."/>
            <person name="Distel D."/>
            <person name="Durbin R."/>
            <person name="Earl D."/>
            <person name="Fujita M.K."/>
            <person name="Gamble T."/>
            <person name="Georges A."/>
            <person name="Gemmell N."/>
            <person name="Gilbert M.T."/>
            <person name="Graves J.M."/>
            <person name="Green R.E."/>
            <person name="Hickey G."/>
            <person name="Jarvis E.D."/>
            <person name="Johnson W."/>
            <person name="Komissarov A."/>
            <person name="Korf I."/>
            <person name="Kuhn R."/>
            <person name="Larkin D.M."/>
            <person name="Lewin H."/>
            <person name="Lopez J.V."/>
            <person name="Ma J."/>
            <person name="Marques-Bonet T."/>
            <person name="Miller W."/>
            <person name="Murphy R."/>
            <person name="Pevzner P."/>
            <person name="Shapiro B."/>
            <person name="Steiner C."/>
            <person name="Tamazian G."/>
            <person name="Venkatesh B."/>
            <person name="Wang J."/>
            <person name="Wayne R."/>
            <person name="Wiley E."/>
            <person name="Yang H."/>
            <person name="Zhang G."/>
            <person name="Haussler D."/>
            <person name="Ryder O."/>
            <person name="O'Brien S.J."/>
        </authorList>
    </citation>
    <scope>NUCLEOTIDE SEQUENCE</scope>
</reference>
<evidence type="ECO:0000313" key="2">
    <source>
        <dbReference type="EMBL" id="KAF6345312.1"/>
    </source>
</evidence>
<evidence type="ECO:0000313" key="4">
    <source>
        <dbReference type="Proteomes" id="UP000472240"/>
    </source>
</evidence>
<reference evidence="3 4" key="3">
    <citation type="submission" date="2018-12" db="EMBL/GenBank/DDBJ databases">
        <title>G10K-VGP greater horseshoe bat female genome, primary haplotype.</title>
        <authorList>
            <person name="Teeling E."/>
            <person name="Myers G."/>
            <person name="Vernes S."/>
            <person name="Pippel M."/>
            <person name="Winkler S."/>
            <person name="Fedrigo O."/>
            <person name="Rhie A."/>
            <person name="Koren S."/>
            <person name="Phillippy A."/>
            <person name="Lewin H."/>
            <person name="Damas J."/>
            <person name="Howe K."/>
            <person name="Mountcastle J."/>
            <person name="Jarvis E.D."/>
        </authorList>
    </citation>
    <scope>NUCLEOTIDE SEQUENCE [LARGE SCALE GENOMIC DNA]</scope>
</reference>
<dbReference type="Proteomes" id="UP000472240">
    <property type="component" value="Chromosome 9"/>
</dbReference>
<feature type="compositionally biased region" description="Low complexity" evidence="1">
    <location>
        <begin position="40"/>
        <end position="52"/>
    </location>
</feature>
<dbReference type="GO" id="GO:0005737">
    <property type="term" value="C:cytoplasm"/>
    <property type="evidence" value="ECO:0007669"/>
    <property type="project" value="TreeGrafter"/>
</dbReference>
<feature type="compositionally biased region" description="Polar residues" evidence="1">
    <location>
        <begin position="102"/>
        <end position="116"/>
    </location>
</feature>
<dbReference type="RefSeq" id="XP_032971585.1">
    <property type="nucleotide sequence ID" value="XM_033115694.1"/>
</dbReference>
<dbReference type="GeneTree" id="ENSGT00390000017652"/>
<dbReference type="GO" id="GO:0014850">
    <property type="term" value="P:response to muscle activity"/>
    <property type="evidence" value="ECO:0007669"/>
    <property type="project" value="Ensembl"/>
</dbReference>
<dbReference type="GeneID" id="117027684"/>
<feature type="compositionally biased region" description="Polar residues" evidence="1">
    <location>
        <begin position="843"/>
        <end position="854"/>
    </location>
</feature>
<dbReference type="Proteomes" id="UP000585614">
    <property type="component" value="Unassembled WGS sequence"/>
</dbReference>
<evidence type="ECO:0000256" key="1">
    <source>
        <dbReference type="SAM" id="MobiDB-lite"/>
    </source>
</evidence>
<feature type="region of interest" description="Disordered" evidence="1">
    <location>
        <begin position="600"/>
        <end position="683"/>
    </location>
</feature>
<keyword evidence="4" id="KW-1185">Reference proteome</keyword>
<evidence type="ECO:0000313" key="3">
    <source>
        <dbReference type="Ensembl" id="ENSRFEP00010013963.1"/>
    </source>
</evidence>
<dbReference type="GO" id="GO:0006355">
    <property type="term" value="P:regulation of DNA-templated transcription"/>
    <property type="evidence" value="ECO:0007669"/>
    <property type="project" value="InterPro"/>
</dbReference>
<evidence type="ECO:0000313" key="5">
    <source>
        <dbReference type="Proteomes" id="UP000585614"/>
    </source>
</evidence>
<dbReference type="CTD" id="84808"/>
<feature type="region of interest" description="Disordered" evidence="1">
    <location>
        <begin position="774"/>
        <end position="795"/>
    </location>
</feature>
<protein>
    <submittedName>
        <fullName evidence="2 3">PPARGC1 and ESRR induced regulator, muscle 1</fullName>
    </submittedName>
</protein>
<feature type="region of interest" description="Disordered" evidence="1">
    <location>
        <begin position="38"/>
        <end position="432"/>
    </location>
</feature>
<proteinExistence type="predicted"/>
<reference evidence="3 4" key="2">
    <citation type="journal article" date="2018" name="Annu Rev Anim Biosci">
        <title>Bat Biology, Genomes, and the Bat1K Project: To Generate Chromosome-Level Genomes for All Living Bat Species.</title>
        <authorList>
            <person name="Teeling E.C."/>
            <person name="Vernes S.C."/>
            <person name="Davalos L.M."/>
            <person name="Ray D.A."/>
            <person name="Gilbert M.T.P."/>
            <person name="Myers E."/>
        </authorList>
    </citation>
    <scope>NUCLEOTIDE SEQUENCE</scope>
</reference>
<dbReference type="OMA" id="EVQWPDT"/>
<dbReference type="AlphaFoldDB" id="A0A671EQS0"/>
<feature type="region of interest" description="Disordered" evidence="1">
    <location>
        <begin position="835"/>
        <end position="854"/>
    </location>
</feature>
<name>A0A671EQS0_RHIFE</name>
<reference evidence="3" key="5">
    <citation type="submission" date="2025-05" db="UniProtKB">
        <authorList>
            <consortium name="Ensembl"/>
        </authorList>
    </citation>
    <scope>IDENTIFICATION</scope>
</reference>
<dbReference type="PANTHER" id="PTHR47282">
    <property type="entry name" value="PGC-1 AND ERR-INDUCED REGULATOR IN MUSCLE PROTEIN 1"/>
    <property type="match status" value="1"/>
</dbReference>
<dbReference type="InterPro" id="IPR043442">
    <property type="entry name" value="Perm1"/>
</dbReference>
<gene>
    <name evidence="3" type="primary">PERM1</name>
    <name evidence="2" type="ORF">mRhiFer1_012824</name>
</gene>
<dbReference type="PANTHER" id="PTHR47282:SF1">
    <property type="entry name" value="PGC-1 AND ERR-INDUCED REGULATOR IN MUSCLE PROTEIN 1"/>
    <property type="match status" value="1"/>
</dbReference>
<sequence>MENFQYSIQLSDQDWAEFSATAEECGLLQAGLASGDELLSSDIDQGDSSGSSPPEHLPLLGRQLAPRGRGWPGFEEEHKEATQQLVSRSWQEPVLALGAGQQMPSTSAPSEAQPSLSPGDAPPGQSPSLLGPVTSRDEMQRLLQGPAARDPAPSVPGETPRSPEAPGRSTASQKPPGSPGAPPRSSPSRKKRRAAGTKGGGRPGVAGSAPTQLGSPRLSEARPKEGLGPAGSRGKGLSSGTAEQTAGPGQDKLGPQSAGAHEQVARQGPSLDLSTTEQGTDLLGMTPRAELHTVSIPAQETGPDISMAKSDMALSPPAREPQADSALSTPACKPQADSALSPPAREPQADSALSTPARKPLADMALSLPALKPQADTALSTPAFKPQADSALSTPALEPQVDSAMSTPAHKPQADSALSTPALEPQADSAMSTLALKPQADLALSTPARKPQADMALSLPALKPQADSALSTPARKAQADSALSIPARKPQADMALSLPALKPQADSALSTPARKAQADSALSIPACKPQADSALSTPAYNSRLDADLPALGPVVKPEVDSSIPVSKAQSEVGASTFALSPQAEPDMTEAKVAPSAKLDLSSAVSSGGHQEKPRGQPSAGDPENHSGEPPPGSIQAPKKKKVRFSVAVPSPEELGSGEASGPLSPATAWPSAPRTAAGARGGPGVWDAVAVGPRPPQPRILKHLPPPPSAASGGPGYRSCFAVTLPEAYEFFFCDTITEEDEEAEEAAEASQVPADVQWPDVCEFFFRDCQAQTSGLRARRSPPPPPKAEPVPAPVPGDPMPISIPEAYEHFLGEGRLGEELGQASLQLQAAELPRPAPQGVESGTPTETSQATTEQLDLVVRQAGEPRGPLTAFTFSQNDMCLVFVAFATWAVRTSDLHTPDAWKTVLLANIGTISAIRYFRRQVGRGRPSPSPSLSPSS</sequence>
<reference evidence="2 5" key="4">
    <citation type="journal article" date="2020" name="Nature">
        <title>Six reference-quality genomes reveal evolution of bat adaptations.</title>
        <authorList>
            <person name="Jebb D."/>
            <person name="Huang Z."/>
            <person name="Pippel M."/>
            <person name="Hughes G.M."/>
            <person name="Lavrichenko K."/>
            <person name="Devanna P."/>
            <person name="Winkler S."/>
            <person name="Jermiin L.S."/>
            <person name="Skirmuntt E.C."/>
            <person name="Katzourakis A."/>
            <person name="Burkitt-Gray L."/>
            <person name="Ray D.A."/>
            <person name="Sullivan K.A.M."/>
            <person name="Roscito J.G."/>
            <person name="Kirilenko B.M."/>
            <person name="Davalos L.M."/>
            <person name="Corthals A.P."/>
            <person name="Power M.L."/>
            <person name="Jones G."/>
            <person name="Ransome R.D."/>
            <person name="Dechmann D.K.N."/>
            <person name="Locatelli A.G."/>
            <person name="Puechmaille S.J."/>
            <person name="Fedrigo O."/>
            <person name="Jarvis E.D."/>
            <person name="Hiller M."/>
            <person name="Vernes S.C."/>
            <person name="Myers E.W."/>
            <person name="Teeling E.C."/>
        </authorList>
    </citation>
    <scope>NUCLEOTIDE SEQUENCE [LARGE SCALE GENOMIC DNA]</scope>
    <source>
        <strain evidence="2">MRhiFer1</strain>
        <tissue evidence="2">Lung</tissue>
    </source>
</reference>
<feature type="compositionally biased region" description="Pro residues" evidence="1">
    <location>
        <begin position="782"/>
        <end position="795"/>
    </location>
</feature>
<dbReference type="GO" id="GO:0005634">
    <property type="term" value="C:nucleus"/>
    <property type="evidence" value="ECO:0007669"/>
    <property type="project" value="TreeGrafter"/>
</dbReference>
<feature type="compositionally biased region" description="Pro residues" evidence="1">
    <location>
        <begin position="176"/>
        <end position="185"/>
    </location>
</feature>
<accession>A0A671EQS0</accession>
<dbReference type="OrthoDB" id="8943218at2759"/>
<dbReference type="Ensembl" id="ENSRFET00010015269.1">
    <property type="protein sequence ID" value="ENSRFEP00010013963.1"/>
    <property type="gene ID" value="ENSRFEG00010009494.1"/>
</dbReference>